<gene>
    <name evidence="2" type="ORF">NTJ_12649</name>
</gene>
<accession>A0ABN7B5Z9</accession>
<keyword evidence="3" id="KW-1185">Reference proteome</keyword>
<feature type="compositionally biased region" description="Polar residues" evidence="1">
    <location>
        <begin position="131"/>
        <end position="146"/>
    </location>
</feature>
<evidence type="ECO:0000313" key="3">
    <source>
        <dbReference type="Proteomes" id="UP001307889"/>
    </source>
</evidence>
<evidence type="ECO:0000313" key="2">
    <source>
        <dbReference type="EMBL" id="BES99830.1"/>
    </source>
</evidence>
<protein>
    <recommendedName>
        <fullName evidence="4">SH3 domain-containing protein</fullName>
    </recommendedName>
</protein>
<dbReference type="Proteomes" id="UP001307889">
    <property type="component" value="Chromosome 11"/>
</dbReference>
<evidence type="ECO:0000256" key="1">
    <source>
        <dbReference type="SAM" id="MobiDB-lite"/>
    </source>
</evidence>
<name>A0ABN7B5Z9_9HEMI</name>
<feature type="compositionally biased region" description="Pro residues" evidence="1">
    <location>
        <begin position="148"/>
        <end position="172"/>
    </location>
</feature>
<sequence>MDNENRSMTSKIQDILLHYRATPLACGRSPAELYLHRPLRIKLDAIRPFHHTTNSPSDAHVRIFKVGERVQVRDYSQNKYIWMFGEIIEKLGVLHYIVKLDSGRTLKRHLDQIRPTSVKKVRFGDEPPQPENSNASTPLQVPTIQLPTPAPMIFPDPRPPTPTPIPPHPAPPELRRSTRVRRRPAYLRDYVV</sequence>
<dbReference type="EMBL" id="AP028919">
    <property type="protein sequence ID" value="BES99830.1"/>
    <property type="molecule type" value="Genomic_DNA"/>
</dbReference>
<organism evidence="2 3">
    <name type="scientific">Nesidiocoris tenuis</name>
    <dbReference type="NCBI Taxonomy" id="355587"/>
    <lineage>
        <taxon>Eukaryota</taxon>
        <taxon>Metazoa</taxon>
        <taxon>Ecdysozoa</taxon>
        <taxon>Arthropoda</taxon>
        <taxon>Hexapoda</taxon>
        <taxon>Insecta</taxon>
        <taxon>Pterygota</taxon>
        <taxon>Neoptera</taxon>
        <taxon>Paraneoptera</taxon>
        <taxon>Hemiptera</taxon>
        <taxon>Heteroptera</taxon>
        <taxon>Panheteroptera</taxon>
        <taxon>Cimicomorpha</taxon>
        <taxon>Miridae</taxon>
        <taxon>Dicyphina</taxon>
        <taxon>Nesidiocoris</taxon>
    </lineage>
</organism>
<evidence type="ECO:0008006" key="4">
    <source>
        <dbReference type="Google" id="ProtNLM"/>
    </source>
</evidence>
<proteinExistence type="predicted"/>
<feature type="region of interest" description="Disordered" evidence="1">
    <location>
        <begin position="120"/>
        <end position="184"/>
    </location>
</feature>
<reference evidence="2 3" key="1">
    <citation type="submission" date="2023-09" db="EMBL/GenBank/DDBJ databases">
        <title>Nesidiocoris tenuis whole genome shotgun sequence.</title>
        <authorList>
            <person name="Shibata T."/>
            <person name="Shimoda M."/>
            <person name="Kobayashi T."/>
            <person name="Uehara T."/>
        </authorList>
    </citation>
    <scope>NUCLEOTIDE SEQUENCE [LARGE SCALE GENOMIC DNA]</scope>
    <source>
        <strain evidence="2 3">Japan</strain>
    </source>
</reference>